<proteinExistence type="predicted"/>
<accession>F3KVZ5</accession>
<evidence type="ECO:0000313" key="2">
    <source>
        <dbReference type="EMBL" id="EGI76098.1"/>
    </source>
</evidence>
<dbReference type="OrthoDB" id="1100567at2"/>
<dbReference type="EMBL" id="AEGR01000081">
    <property type="protein sequence ID" value="EGI76098.1"/>
    <property type="molecule type" value="Genomic_DNA"/>
</dbReference>
<dbReference type="AlphaFoldDB" id="F3KVZ5"/>
<evidence type="ECO:0000259" key="1">
    <source>
        <dbReference type="Pfam" id="PF04773"/>
    </source>
</evidence>
<dbReference type="RefSeq" id="WP_006298724.1">
    <property type="nucleotide sequence ID" value="NZ_AEGR01000081.1"/>
</dbReference>
<sequence length="309" mass="34380">MAEERPLSDPLTALRDRAAEWIVEIEGAGTEQERAASEEACRAWCAEDARHERVFRQMRQMWQAVDAPKPRRKASVAVAIVLMLVTWVLLPTERWMADQRTALGEVRRVVLLDGSALTLDSGTAVDVRMDAHKREIRLHAGRVLAEVAKDQTGRPFVVTGRDGSARALGTRYIVDQRATDTRVEVLESTVAVASRLHPDEPIVLKEGEGVDYTDQAVGARTAVLTTTAALAWTRARLVFNEAPVEKVVAELSRYRSGMLTIRDAEKLKNLRFTGVLPLDDTDAALRIVAQNLQLKIDQLTPYVVWLEAP</sequence>
<dbReference type="eggNOG" id="COG3712">
    <property type="taxonomic scope" value="Bacteria"/>
</dbReference>
<dbReference type="Gene3D" id="3.55.50.30">
    <property type="match status" value="1"/>
</dbReference>
<name>F3KVZ5_9BURK</name>
<evidence type="ECO:0000313" key="3">
    <source>
        <dbReference type="Proteomes" id="UP000016368"/>
    </source>
</evidence>
<dbReference type="InterPro" id="IPR012373">
    <property type="entry name" value="Ferrdict_sens_TM"/>
</dbReference>
<dbReference type="InterPro" id="IPR006860">
    <property type="entry name" value="FecR"/>
</dbReference>
<organism evidence="2 3">
    <name type="scientific">Hylemonella gracilis ATCC 19624</name>
    <dbReference type="NCBI Taxonomy" id="887062"/>
    <lineage>
        <taxon>Bacteria</taxon>
        <taxon>Pseudomonadati</taxon>
        <taxon>Pseudomonadota</taxon>
        <taxon>Betaproteobacteria</taxon>
        <taxon>Burkholderiales</taxon>
        <taxon>Comamonadaceae</taxon>
        <taxon>Hylemonella</taxon>
    </lineage>
</organism>
<dbReference type="Proteomes" id="UP000016368">
    <property type="component" value="Unassembled WGS sequence"/>
</dbReference>
<gene>
    <name evidence="2" type="ORF">HGR_13164</name>
</gene>
<protein>
    <submittedName>
        <fullName evidence="2">Anti-FecI sigma factor FecR</fullName>
    </submittedName>
</protein>
<dbReference type="GO" id="GO:0016989">
    <property type="term" value="F:sigma factor antagonist activity"/>
    <property type="evidence" value="ECO:0007669"/>
    <property type="project" value="TreeGrafter"/>
</dbReference>
<reference evidence="2 3" key="1">
    <citation type="journal article" date="2011" name="EMBO J.">
        <title>Structural diversity of bacterial flagellar motors.</title>
        <authorList>
            <person name="Chen S."/>
            <person name="Beeby M."/>
            <person name="Murphy G.E."/>
            <person name="Leadbetter J.R."/>
            <person name="Hendrixson D.R."/>
            <person name="Briegel A."/>
            <person name="Li Z."/>
            <person name="Shi J."/>
            <person name="Tocheva E.I."/>
            <person name="Muller A."/>
            <person name="Dobro M.J."/>
            <person name="Jensen G.J."/>
        </authorList>
    </citation>
    <scope>NUCLEOTIDE SEQUENCE [LARGE SCALE GENOMIC DNA]</scope>
    <source>
        <strain evidence="2 3">ATCC 19624</strain>
    </source>
</reference>
<dbReference type="PANTHER" id="PTHR30273:SF2">
    <property type="entry name" value="PROTEIN FECR"/>
    <property type="match status" value="1"/>
</dbReference>
<dbReference type="PANTHER" id="PTHR30273">
    <property type="entry name" value="PERIPLASMIC SIGNAL SENSOR AND SIGMA FACTOR ACTIVATOR FECR-RELATED"/>
    <property type="match status" value="1"/>
</dbReference>
<dbReference type="Pfam" id="PF04773">
    <property type="entry name" value="FecR"/>
    <property type="match status" value="1"/>
</dbReference>
<comment type="caution">
    <text evidence="2">The sequence shown here is derived from an EMBL/GenBank/DDBJ whole genome shotgun (WGS) entry which is preliminary data.</text>
</comment>
<dbReference type="STRING" id="887062.HGR_13164"/>
<keyword evidence="3" id="KW-1185">Reference proteome</keyword>
<dbReference type="PIRSF" id="PIRSF018266">
    <property type="entry name" value="FecR"/>
    <property type="match status" value="1"/>
</dbReference>
<feature type="domain" description="FecR protein" evidence="1">
    <location>
        <begin position="100"/>
        <end position="190"/>
    </location>
</feature>
<dbReference type="Gene3D" id="2.60.120.1440">
    <property type="match status" value="1"/>
</dbReference>